<gene>
    <name evidence="1" type="ORF">LCGC14_0028740</name>
</gene>
<reference evidence="1" key="1">
    <citation type="journal article" date="2015" name="Nature">
        <title>Complex archaea that bridge the gap between prokaryotes and eukaryotes.</title>
        <authorList>
            <person name="Spang A."/>
            <person name="Saw J.H."/>
            <person name="Jorgensen S.L."/>
            <person name="Zaremba-Niedzwiedzka K."/>
            <person name="Martijn J."/>
            <person name="Lind A.E."/>
            <person name="van Eijk R."/>
            <person name="Schleper C."/>
            <person name="Guy L."/>
            <person name="Ettema T.J."/>
        </authorList>
    </citation>
    <scope>NUCLEOTIDE SEQUENCE</scope>
</reference>
<accession>A0A0F9W203</accession>
<dbReference type="EMBL" id="LAZR01000005">
    <property type="protein sequence ID" value="KKO10335.1"/>
    <property type="molecule type" value="Genomic_DNA"/>
</dbReference>
<evidence type="ECO:0000313" key="1">
    <source>
        <dbReference type="EMBL" id="KKO10335.1"/>
    </source>
</evidence>
<organism evidence="1">
    <name type="scientific">marine sediment metagenome</name>
    <dbReference type="NCBI Taxonomy" id="412755"/>
    <lineage>
        <taxon>unclassified sequences</taxon>
        <taxon>metagenomes</taxon>
        <taxon>ecological metagenomes</taxon>
    </lineage>
</organism>
<protein>
    <submittedName>
        <fullName evidence="1">Uncharacterized protein</fullName>
    </submittedName>
</protein>
<dbReference type="AlphaFoldDB" id="A0A0F9W203"/>
<comment type="caution">
    <text evidence="1">The sequence shown here is derived from an EMBL/GenBank/DDBJ whole genome shotgun (WGS) entry which is preliminary data.</text>
</comment>
<sequence>MSPPCLRCAAPCTLNFETAQRIGTVGGSLVGAAIGAWRESYTLTSPLSMASTRFPLAKLPTAVMGAVFGSQAGSRVATQFFTQKLPLGEGVSWLCISCGHAFRQLPHSYTSPR</sequence>
<name>A0A0F9W203_9ZZZZ</name>
<proteinExistence type="predicted"/>